<dbReference type="AlphaFoldDB" id="A0AAE1DS58"/>
<dbReference type="CDD" id="cd01647">
    <property type="entry name" value="RT_LTR"/>
    <property type="match status" value="1"/>
</dbReference>
<dbReference type="InterPro" id="IPR043502">
    <property type="entry name" value="DNA/RNA_pol_sf"/>
</dbReference>
<name>A0AAE1DS58_9GAST</name>
<dbReference type="InterPro" id="IPR021109">
    <property type="entry name" value="Peptidase_aspartic_dom_sf"/>
</dbReference>
<dbReference type="Proteomes" id="UP001283361">
    <property type="component" value="Unassembled WGS sequence"/>
</dbReference>
<dbReference type="PANTHER" id="PTHR37984:SF14">
    <property type="entry name" value="RIBONUCLEASE H"/>
    <property type="match status" value="1"/>
</dbReference>
<dbReference type="Gene3D" id="3.10.10.10">
    <property type="entry name" value="HIV Type 1 Reverse Transcriptase, subunit A, domain 1"/>
    <property type="match status" value="1"/>
</dbReference>
<organism evidence="2 3">
    <name type="scientific">Elysia crispata</name>
    <name type="common">lettuce slug</name>
    <dbReference type="NCBI Taxonomy" id="231223"/>
    <lineage>
        <taxon>Eukaryota</taxon>
        <taxon>Metazoa</taxon>
        <taxon>Spiralia</taxon>
        <taxon>Lophotrochozoa</taxon>
        <taxon>Mollusca</taxon>
        <taxon>Gastropoda</taxon>
        <taxon>Heterobranchia</taxon>
        <taxon>Euthyneura</taxon>
        <taxon>Panpulmonata</taxon>
        <taxon>Sacoglossa</taxon>
        <taxon>Placobranchoidea</taxon>
        <taxon>Plakobranchidae</taxon>
        <taxon>Elysia</taxon>
    </lineage>
</organism>
<dbReference type="InterPro" id="IPR043128">
    <property type="entry name" value="Rev_trsase/Diguanyl_cyclase"/>
</dbReference>
<comment type="caution">
    <text evidence="2">The sequence shown here is derived from an EMBL/GenBank/DDBJ whole genome shotgun (WGS) entry which is preliminary data.</text>
</comment>
<dbReference type="SUPFAM" id="SSF50630">
    <property type="entry name" value="Acid proteases"/>
    <property type="match status" value="1"/>
</dbReference>
<keyword evidence="3" id="KW-1185">Reference proteome</keyword>
<sequence>MASRDATELHGNASSAQLGQEIKSIHAMARKPQAKGKFSACQSCGKTNHSHENCYFMEAECKACHKKGHIQSVCRSKATQPKVLFKAKPKKVHQLEEGTDFFSIDLQVHQRAVTTNKIWVHPLINNVRIRMELDTGSGLSLMTIRDFKPIFKKSPSLSTDRSIILNTYTGEKVSPLGYAHVVVTVNRVSKTLPLWIVKKGNNPLFGRNWLQHFRLQWHELKNLKVTTPSPRPPEATTTADSIKNGLQKLLQTHKEVFSPGIGKAKSHTATLTLKPDAKPKFCKARTVLYALVNKVGQELDNLEKQGILSKVQHSEWATPVVPVLKQSGDVRLCGDFKITLNPVLQAEQYTLPRVEDIFANFGSGQKFSKIDLRQAYLQLPFNEESRPLTVINTHKGLYAYNRLVFGITSLPAVWQKTIDTILQGIEGVQVNQDDMIITGENDEKHLQNLGHVLQRLEDNGLKANREKCQFFQDEVIFCGFKIDKEGLHKTQDKMDAILQALVPENKTQLRSFFGTAELLSQVPGQYRPHCSTHA</sequence>
<evidence type="ECO:0000313" key="2">
    <source>
        <dbReference type="EMBL" id="KAK3781051.1"/>
    </source>
</evidence>
<evidence type="ECO:0000259" key="1">
    <source>
        <dbReference type="Pfam" id="PF00078"/>
    </source>
</evidence>
<dbReference type="Gene3D" id="3.30.70.270">
    <property type="match status" value="1"/>
</dbReference>
<dbReference type="Pfam" id="PF00078">
    <property type="entry name" value="RVT_1"/>
    <property type="match status" value="1"/>
</dbReference>
<proteinExistence type="predicted"/>
<gene>
    <name evidence="2" type="ORF">RRG08_046354</name>
</gene>
<dbReference type="SUPFAM" id="SSF56672">
    <property type="entry name" value="DNA/RNA polymerases"/>
    <property type="match status" value="1"/>
</dbReference>
<dbReference type="InterPro" id="IPR050951">
    <property type="entry name" value="Retrovirus_Pol_polyprotein"/>
</dbReference>
<feature type="domain" description="Reverse transcriptase" evidence="1">
    <location>
        <begin position="342"/>
        <end position="482"/>
    </location>
</feature>
<protein>
    <recommendedName>
        <fullName evidence="1">Reverse transcriptase domain-containing protein</fullName>
    </recommendedName>
</protein>
<dbReference type="PANTHER" id="PTHR37984">
    <property type="entry name" value="PROTEIN CBG26694"/>
    <property type="match status" value="1"/>
</dbReference>
<reference evidence="2" key="1">
    <citation type="journal article" date="2023" name="G3 (Bethesda)">
        <title>A reference genome for the long-term kleptoplast-retaining sea slug Elysia crispata morphotype clarki.</title>
        <authorList>
            <person name="Eastman K.E."/>
            <person name="Pendleton A.L."/>
            <person name="Shaikh M.A."/>
            <person name="Suttiyut T."/>
            <person name="Ogas R."/>
            <person name="Tomko P."/>
            <person name="Gavelis G."/>
            <person name="Widhalm J.R."/>
            <person name="Wisecaver J.H."/>
        </authorList>
    </citation>
    <scope>NUCLEOTIDE SEQUENCE</scope>
    <source>
        <strain evidence="2">ECLA1</strain>
    </source>
</reference>
<accession>A0AAE1DS58</accession>
<dbReference type="InterPro" id="IPR000477">
    <property type="entry name" value="RT_dom"/>
</dbReference>
<evidence type="ECO:0000313" key="3">
    <source>
        <dbReference type="Proteomes" id="UP001283361"/>
    </source>
</evidence>
<dbReference type="EMBL" id="JAWDGP010002673">
    <property type="protein sequence ID" value="KAK3781051.1"/>
    <property type="molecule type" value="Genomic_DNA"/>
</dbReference>